<dbReference type="EMBL" id="CADEAL010004441">
    <property type="protein sequence ID" value="CAB1459650.1"/>
    <property type="molecule type" value="Genomic_DNA"/>
</dbReference>
<protein>
    <submittedName>
        <fullName evidence="2">Uncharacterized protein</fullName>
    </submittedName>
</protein>
<evidence type="ECO:0000313" key="3">
    <source>
        <dbReference type="Proteomes" id="UP001153269"/>
    </source>
</evidence>
<name>A0A9N7W1S5_PLEPL</name>
<keyword evidence="3" id="KW-1185">Reference proteome</keyword>
<proteinExistence type="predicted"/>
<gene>
    <name evidence="2" type="ORF">PLEPLA_LOCUS47487</name>
</gene>
<feature type="region of interest" description="Disordered" evidence="1">
    <location>
        <begin position="1"/>
        <end position="50"/>
    </location>
</feature>
<feature type="compositionally biased region" description="Basic and acidic residues" evidence="1">
    <location>
        <begin position="34"/>
        <end position="49"/>
    </location>
</feature>
<evidence type="ECO:0000256" key="1">
    <source>
        <dbReference type="SAM" id="MobiDB-lite"/>
    </source>
</evidence>
<dbReference type="Proteomes" id="UP001153269">
    <property type="component" value="Unassembled WGS sequence"/>
</dbReference>
<comment type="caution">
    <text evidence="2">The sequence shown here is derived from an EMBL/GenBank/DDBJ whole genome shotgun (WGS) entry which is preliminary data.</text>
</comment>
<organism evidence="2 3">
    <name type="scientific">Pleuronectes platessa</name>
    <name type="common">European plaice</name>
    <dbReference type="NCBI Taxonomy" id="8262"/>
    <lineage>
        <taxon>Eukaryota</taxon>
        <taxon>Metazoa</taxon>
        <taxon>Chordata</taxon>
        <taxon>Craniata</taxon>
        <taxon>Vertebrata</taxon>
        <taxon>Euteleostomi</taxon>
        <taxon>Actinopterygii</taxon>
        <taxon>Neopterygii</taxon>
        <taxon>Teleostei</taxon>
        <taxon>Neoteleostei</taxon>
        <taxon>Acanthomorphata</taxon>
        <taxon>Carangaria</taxon>
        <taxon>Pleuronectiformes</taxon>
        <taxon>Pleuronectoidei</taxon>
        <taxon>Pleuronectidae</taxon>
        <taxon>Pleuronectes</taxon>
    </lineage>
</organism>
<accession>A0A9N7W1S5</accession>
<dbReference type="AlphaFoldDB" id="A0A9N7W1S5"/>
<sequence length="111" mass="12235">MSSQGEEEESVLRRSSSVLDCGFVSQDETPPVPHVDKDPEQELAGDSRPEQQLFCSDQEAAALISDQLRTEKLCVFTVSIVKKLLHMDKLRSCVSERVSGAGAEPRDRCAI</sequence>
<evidence type="ECO:0000313" key="2">
    <source>
        <dbReference type="EMBL" id="CAB1459650.1"/>
    </source>
</evidence>
<reference evidence="2" key="1">
    <citation type="submission" date="2020-03" db="EMBL/GenBank/DDBJ databases">
        <authorList>
            <person name="Weist P."/>
        </authorList>
    </citation>
    <scope>NUCLEOTIDE SEQUENCE</scope>
</reference>